<dbReference type="RefSeq" id="WP_014258983.1">
    <property type="nucleotide sequence ID" value="NC_016629.1"/>
</dbReference>
<gene>
    <name evidence="2" type="ORF">Desaf_0800</name>
</gene>
<dbReference type="HOGENOM" id="CLU_1683706_0_0_7"/>
<reference evidence="2 3" key="1">
    <citation type="journal article" date="2011" name="J. Bacteriol.">
        <title>Genome sequence of the mercury-methylating and pleomorphic Desulfovibrio africanus Strain Walvis Bay.</title>
        <authorList>
            <person name="Brown S.D."/>
            <person name="Wall J.D."/>
            <person name="Kucken A.M."/>
            <person name="Gilmour C.C."/>
            <person name="Podar M."/>
            <person name="Brandt C.C."/>
            <person name="Teshima H."/>
            <person name="Detter J.C."/>
            <person name="Han C.S."/>
            <person name="Land M.L."/>
            <person name="Lucas S."/>
            <person name="Han J."/>
            <person name="Pennacchio L."/>
            <person name="Nolan M."/>
            <person name="Pitluck S."/>
            <person name="Woyke T."/>
            <person name="Goodwin L."/>
            <person name="Palumbo A.V."/>
            <person name="Elias D.A."/>
        </authorList>
    </citation>
    <scope>NUCLEOTIDE SEQUENCE [LARGE SCALE GENOMIC DNA]</scope>
    <source>
        <strain evidence="2 3">Walvis Bay</strain>
    </source>
</reference>
<feature type="chain" id="PRO_5003304483" description="Tetratricopeptide repeat protein" evidence="1">
    <location>
        <begin position="23"/>
        <end position="156"/>
    </location>
</feature>
<accession>F3YUX4</accession>
<dbReference type="InterPro" id="IPR011990">
    <property type="entry name" value="TPR-like_helical_dom_sf"/>
</dbReference>
<dbReference type="EMBL" id="CP003221">
    <property type="protein sequence ID" value="EGJ49151.1"/>
    <property type="molecule type" value="Genomic_DNA"/>
</dbReference>
<evidence type="ECO:0000313" key="2">
    <source>
        <dbReference type="EMBL" id="EGJ49151.1"/>
    </source>
</evidence>
<keyword evidence="3" id="KW-1185">Reference proteome</keyword>
<keyword evidence="1" id="KW-0732">Signal</keyword>
<evidence type="ECO:0000256" key="1">
    <source>
        <dbReference type="SAM" id="SignalP"/>
    </source>
</evidence>
<sequence precursor="true">MRKFTICMLTAALYAMSAMACAGMNSYEAAEEHRQAGRCDEAVQEYTQAMEHPGSDHELARSYYFRSLCNEELGRIRPAYADAYAALRVSCYLAATERTRRTRPLSYVIGPAYCQREGPTRLERLGAGLPEQEAMALREQAEKELPKRILDVPLPE</sequence>
<organism evidence="2 3">
    <name type="scientific">Desulfocurvibacter africanus subsp. africanus str. Walvis Bay</name>
    <dbReference type="NCBI Taxonomy" id="690850"/>
    <lineage>
        <taxon>Bacteria</taxon>
        <taxon>Pseudomonadati</taxon>
        <taxon>Thermodesulfobacteriota</taxon>
        <taxon>Desulfovibrionia</taxon>
        <taxon>Desulfovibrionales</taxon>
        <taxon>Desulfovibrionaceae</taxon>
        <taxon>Desulfocurvibacter</taxon>
    </lineage>
</organism>
<name>F3YUX4_DESAF</name>
<dbReference type="KEGG" id="daf:Desaf_0800"/>
<protein>
    <recommendedName>
        <fullName evidence="4">Tetratricopeptide repeat protein</fullName>
    </recommendedName>
</protein>
<evidence type="ECO:0000313" key="3">
    <source>
        <dbReference type="Proteomes" id="UP000007844"/>
    </source>
</evidence>
<dbReference type="Gene3D" id="1.25.40.10">
    <property type="entry name" value="Tetratricopeptide repeat domain"/>
    <property type="match status" value="1"/>
</dbReference>
<dbReference type="PROSITE" id="PS51257">
    <property type="entry name" value="PROKAR_LIPOPROTEIN"/>
    <property type="match status" value="1"/>
</dbReference>
<dbReference type="SUPFAM" id="SSF48452">
    <property type="entry name" value="TPR-like"/>
    <property type="match status" value="1"/>
</dbReference>
<dbReference type="AlphaFoldDB" id="F3YUX4"/>
<feature type="signal peptide" evidence="1">
    <location>
        <begin position="1"/>
        <end position="22"/>
    </location>
</feature>
<proteinExistence type="predicted"/>
<dbReference type="Proteomes" id="UP000007844">
    <property type="component" value="Chromosome"/>
</dbReference>
<evidence type="ECO:0008006" key="4">
    <source>
        <dbReference type="Google" id="ProtNLM"/>
    </source>
</evidence>